<protein>
    <submittedName>
        <fullName evidence="2">Uncharacterized protein</fullName>
    </submittedName>
</protein>
<dbReference type="Proteomes" id="UP001497444">
    <property type="component" value="Chromosome 6"/>
</dbReference>
<name>A0ABP0XAE9_9BRYO</name>
<keyword evidence="3" id="KW-1185">Reference proteome</keyword>
<dbReference type="EMBL" id="OZ020101">
    <property type="protein sequence ID" value="CAK9275341.1"/>
    <property type="molecule type" value="Genomic_DNA"/>
</dbReference>
<gene>
    <name evidence="2" type="ORF">CSSPJE1EN1_LOCUS20819</name>
</gene>
<evidence type="ECO:0000256" key="1">
    <source>
        <dbReference type="SAM" id="MobiDB-lite"/>
    </source>
</evidence>
<organism evidence="2 3">
    <name type="scientific">Sphagnum jensenii</name>
    <dbReference type="NCBI Taxonomy" id="128206"/>
    <lineage>
        <taxon>Eukaryota</taxon>
        <taxon>Viridiplantae</taxon>
        <taxon>Streptophyta</taxon>
        <taxon>Embryophyta</taxon>
        <taxon>Bryophyta</taxon>
        <taxon>Sphagnophytina</taxon>
        <taxon>Sphagnopsida</taxon>
        <taxon>Sphagnales</taxon>
        <taxon>Sphagnaceae</taxon>
        <taxon>Sphagnum</taxon>
    </lineage>
</organism>
<evidence type="ECO:0000313" key="2">
    <source>
        <dbReference type="EMBL" id="CAK9275341.1"/>
    </source>
</evidence>
<evidence type="ECO:0000313" key="3">
    <source>
        <dbReference type="Proteomes" id="UP001497444"/>
    </source>
</evidence>
<accession>A0ABP0XAE9</accession>
<feature type="region of interest" description="Disordered" evidence="1">
    <location>
        <begin position="43"/>
        <end position="68"/>
    </location>
</feature>
<proteinExistence type="predicted"/>
<feature type="compositionally biased region" description="Basic and acidic residues" evidence="1">
    <location>
        <begin position="44"/>
        <end position="59"/>
    </location>
</feature>
<sequence>MPMPAAAAAALRRSSCRVAHLQASTLPLNCRVLLLDTRLAAAESRVHDSSSRGPRENLKRKSRIPRPL</sequence>
<reference evidence="2" key="1">
    <citation type="submission" date="2024-02" db="EMBL/GenBank/DDBJ databases">
        <authorList>
            <consortium name="ELIXIR-Norway"/>
            <consortium name="Elixir Norway"/>
        </authorList>
    </citation>
    <scope>NUCLEOTIDE SEQUENCE</scope>
</reference>